<dbReference type="Pfam" id="PF07898">
    <property type="entry name" value="DUF1676"/>
    <property type="match status" value="1"/>
</dbReference>
<keyword evidence="1" id="KW-0812">Transmembrane</keyword>
<dbReference type="VEuPathDB" id="VectorBase:AEPI015238"/>
<reference evidence="3" key="2">
    <citation type="submission" date="2020-05" db="UniProtKB">
        <authorList>
            <consortium name="EnsemblMetazoa"/>
        </authorList>
    </citation>
    <scope>IDENTIFICATION</scope>
    <source>
        <strain evidence="3">Epiroticus2</strain>
    </source>
</reference>
<dbReference type="GO" id="GO:0016020">
    <property type="term" value="C:membrane"/>
    <property type="evidence" value="ECO:0007669"/>
    <property type="project" value="TreeGrafter"/>
</dbReference>
<accession>A0A240PN92</accession>
<keyword evidence="4" id="KW-1185">Reference proteome</keyword>
<keyword evidence="1" id="KW-0472">Membrane</keyword>
<dbReference type="Proteomes" id="UP000075885">
    <property type="component" value="Unassembled WGS sequence"/>
</dbReference>
<dbReference type="PANTHER" id="PTHR21879">
    <property type="entry name" value="FI03362P-RELATED-RELATED"/>
    <property type="match status" value="1"/>
</dbReference>
<evidence type="ECO:0000256" key="1">
    <source>
        <dbReference type="SAM" id="Phobius"/>
    </source>
</evidence>
<reference evidence="4" key="1">
    <citation type="submission" date="2013-03" db="EMBL/GenBank/DDBJ databases">
        <title>The Genome Sequence of Anopheles epiroticus epiroticus2.</title>
        <authorList>
            <consortium name="The Broad Institute Genomics Platform"/>
            <person name="Neafsey D.E."/>
            <person name="Howell P."/>
            <person name="Walker B."/>
            <person name="Young S.K."/>
            <person name="Zeng Q."/>
            <person name="Gargeya S."/>
            <person name="Fitzgerald M."/>
            <person name="Haas B."/>
            <person name="Abouelleil A."/>
            <person name="Allen A.W."/>
            <person name="Alvarado L."/>
            <person name="Arachchi H.M."/>
            <person name="Berlin A.M."/>
            <person name="Chapman S.B."/>
            <person name="Gainer-Dewar J."/>
            <person name="Goldberg J."/>
            <person name="Griggs A."/>
            <person name="Gujja S."/>
            <person name="Hansen M."/>
            <person name="Howarth C."/>
            <person name="Imamovic A."/>
            <person name="Ireland A."/>
            <person name="Larimer J."/>
            <person name="McCowan C."/>
            <person name="Murphy C."/>
            <person name="Pearson M."/>
            <person name="Poon T.W."/>
            <person name="Priest M."/>
            <person name="Roberts A."/>
            <person name="Saif S."/>
            <person name="Shea T."/>
            <person name="Sisk P."/>
            <person name="Sykes S."/>
            <person name="Wortman J."/>
            <person name="Nusbaum C."/>
            <person name="Birren B."/>
        </authorList>
    </citation>
    <scope>NUCLEOTIDE SEQUENCE [LARGE SCALE GENOMIC DNA]</scope>
    <source>
        <strain evidence="4">Epiroticus2</strain>
    </source>
</reference>
<evidence type="ECO:0000256" key="2">
    <source>
        <dbReference type="SAM" id="SignalP"/>
    </source>
</evidence>
<dbReference type="PANTHER" id="PTHR21879:SF8">
    <property type="entry name" value="OSIRIS 23"/>
    <property type="match status" value="1"/>
</dbReference>
<feature type="chain" id="PRO_5012376434" evidence="2">
    <location>
        <begin position="30"/>
        <end position="301"/>
    </location>
</feature>
<evidence type="ECO:0000313" key="4">
    <source>
        <dbReference type="Proteomes" id="UP000075885"/>
    </source>
</evidence>
<name>A0A240PN92_9DIPT</name>
<protein>
    <submittedName>
        <fullName evidence="3">Uncharacterized protein</fullName>
    </submittedName>
</protein>
<feature type="signal peptide" evidence="2">
    <location>
        <begin position="1"/>
        <end position="29"/>
    </location>
</feature>
<feature type="transmembrane region" description="Helical" evidence="1">
    <location>
        <begin position="184"/>
        <end position="205"/>
    </location>
</feature>
<keyword evidence="1" id="KW-1133">Transmembrane helix</keyword>
<evidence type="ECO:0000313" key="3">
    <source>
        <dbReference type="EnsemblMetazoa" id="AEPI015238-PA"/>
    </source>
</evidence>
<organism evidence="3 4">
    <name type="scientific">Anopheles epiroticus</name>
    <dbReference type="NCBI Taxonomy" id="199890"/>
    <lineage>
        <taxon>Eukaryota</taxon>
        <taxon>Metazoa</taxon>
        <taxon>Ecdysozoa</taxon>
        <taxon>Arthropoda</taxon>
        <taxon>Hexapoda</taxon>
        <taxon>Insecta</taxon>
        <taxon>Pterygota</taxon>
        <taxon>Neoptera</taxon>
        <taxon>Endopterygota</taxon>
        <taxon>Diptera</taxon>
        <taxon>Nematocera</taxon>
        <taxon>Culicoidea</taxon>
        <taxon>Culicidae</taxon>
        <taxon>Anophelinae</taxon>
        <taxon>Anopheles</taxon>
    </lineage>
</organism>
<dbReference type="AlphaFoldDB" id="A0A240PN92"/>
<proteinExistence type="predicted"/>
<keyword evidence="2" id="KW-0732">Signal</keyword>
<dbReference type="EnsemblMetazoa" id="AEPI015238-RA">
    <property type="protein sequence ID" value="AEPI015238-PA"/>
    <property type="gene ID" value="AEPI015238"/>
</dbReference>
<dbReference type="InterPro" id="IPR012464">
    <property type="entry name" value="DUF1676"/>
</dbReference>
<sequence length="301" mass="32688">MPPTSQRSCGARCLVALGLLTWAVSSTVGGSLMYELTLEAGDLVKGCLRRPGSTLSRWDCVKNESLVAVRQLSNAPRIVLLDGMQLVRADDAREKYAPDAVGEQEGAVAGTWSNAVLNALRRLLDTHVLEIDLAYPEDASAQHLARTALLAIRVGDPKQYPHPGRRSFAEGEGRHRRRQQMIPMMIFGVTVFGMFIVPIAFQFLTALSGKAFLMAKLALLLASINGLKRVASAGVHYGLYHAVDHYPVPAQHPPPPFHQHPHAAAAGPLLYDRAEWPYAEGPRGSSASALAPFFWAALPRS</sequence>